<dbReference type="RefSeq" id="WP_075136015.1">
    <property type="nucleotide sequence ID" value="NZ_MSIF01000016.1"/>
</dbReference>
<dbReference type="InterPro" id="IPR020904">
    <property type="entry name" value="Sc_DH/Rdtase_CS"/>
</dbReference>
<dbReference type="PANTHER" id="PTHR42760:SF133">
    <property type="entry name" value="3-OXOACYL-[ACYL-CARRIER-PROTEIN] REDUCTASE"/>
    <property type="match status" value="1"/>
</dbReference>
<organism evidence="3 4">
    <name type="scientific">Actinophytocola xinjiangensis</name>
    <dbReference type="NCBI Taxonomy" id="485602"/>
    <lineage>
        <taxon>Bacteria</taxon>
        <taxon>Bacillati</taxon>
        <taxon>Actinomycetota</taxon>
        <taxon>Actinomycetes</taxon>
        <taxon>Pseudonocardiales</taxon>
        <taxon>Pseudonocardiaceae</taxon>
    </lineage>
</organism>
<evidence type="ECO:0000313" key="3">
    <source>
        <dbReference type="EMBL" id="OLF07423.1"/>
    </source>
</evidence>
<dbReference type="InterPro" id="IPR036291">
    <property type="entry name" value="NAD(P)-bd_dom_sf"/>
</dbReference>
<sequence length="243" mass="25297">MDRRTAVVTGGGTGIGRAVAERLAAEGAQVHIVGRRAQPLARVVEENPDLAIHPHVADLTDTTDVRRLGELFAGVTVDVLVNNAGGTVKDVAPGLTGKFEDFRRTVELNLLTTMNVTEALWPALRRPGGRVVGIGSIAGQRGGGDAYGAAKAGLTGWAFDLAKVGGRDGITVNVVSPGYVQDTEFFNETGRSARHDILVAQTLLGRSGRPADIAGVVRFLASEDASWLTGQVIGVNGGALLGR</sequence>
<dbReference type="FunFam" id="3.40.50.720:FF:000084">
    <property type="entry name" value="Short-chain dehydrogenase reductase"/>
    <property type="match status" value="1"/>
</dbReference>
<evidence type="ECO:0000313" key="4">
    <source>
        <dbReference type="Proteomes" id="UP000185696"/>
    </source>
</evidence>
<dbReference type="OrthoDB" id="3210335at2"/>
<dbReference type="Gene3D" id="3.40.50.720">
    <property type="entry name" value="NAD(P)-binding Rossmann-like Domain"/>
    <property type="match status" value="1"/>
</dbReference>
<evidence type="ECO:0000256" key="2">
    <source>
        <dbReference type="ARBA" id="ARBA00023002"/>
    </source>
</evidence>
<dbReference type="PROSITE" id="PS00061">
    <property type="entry name" value="ADH_SHORT"/>
    <property type="match status" value="1"/>
</dbReference>
<evidence type="ECO:0000256" key="1">
    <source>
        <dbReference type="ARBA" id="ARBA00006484"/>
    </source>
</evidence>
<reference evidence="3 4" key="1">
    <citation type="submission" date="2016-12" db="EMBL/GenBank/DDBJ databases">
        <title>The draft genome sequence of Actinophytocola xinjiangensis.</title>
        <authorList>
            <person name="Wang W."/>
            <person name="Yuan L."/>
        </authorList>
    </citation>
    <scope>NUCLEOTIDE SEQUENCE [LARGE SCALE GENOMIC DNA]</scope>
    <source>
        <strain evidence="3 4">CGMCC 4.4663</strain>
    </source>
</reference>
<dbReference type="Proteomes" id="UP000185696">
    <property type="component" value="Unassembled WGS sequence"/>
</dbReference>
<dbReference type="GO" id="GO:0016616">
    <property type="term" value="F:oxidoreductase activity, acting on the CH-OH group of donors, NAD or NADP as acceptor"/>
    <property type="evidence" value="ECO:0007669"/>
    <property type="project" value="TreeGrafter"/>
</dbReference>
<dbReference type="EMBL" id="MSIF01000016">
    <property type="protein sequence ID" value="OLF07423.1"/>
    <property type="molecule type" value="Genomic_DNA"/>
</dbReference>
<accession>A0A7Z0WIK0</accession>
<protein>
    <submittedName>
        <fullName evidence="3">Short-chain dehydrogenase</fullName>
    </submittedName>
</protein>
<dbReference type="PRINTS" id="PR00081">
    <property type="entry name" value="GDHRDH"/>
</dbReference>
<dbReference type="SUPFAM" id="SSF51735">
    <property type="entry name" value="NAD(P)-binding Rossmann-fold domains"/>
    <property type="match status" value="1"/>
</dbReference>
<name>A0A7Z0WIK0_9PSEU</name>
<dbReference type="InterPro" id="IPR002347">
    <property type="entry name" value="SDR_fam"/>
</dbReference>
<proteinExistence type="inferred from homology"/>
<dbReference type="PRINTS" id="PR00080">
    <property type="entry name" value="SDRFAMILY"/>
</dbReference>
<keyword evidence="2" id="KW-0560">Oxidoreductase</keyword>
<gene>
    <name evidence="3" type="ORF">BLA60_27680</name>
</gene>
<dbReference type="CDD" id="cd05233">
    <property type="entry name" value="SDR_c"/>
    <property type="match status" value="1"/>
</dbReference>
<dbReference type="PANTHER" id="PTHR42760">
    <property type="entry name" value="SHORT-CHAIN DEHYDROGENASES/REDUCTASES FAMILY MEMBER"/>
    <property type="match status" value="1"/>
</dbReference>
<comment type="caution">
    <text evidence="3">The sequence shown here is derived from an EMBL/GenBank/DDBJ whole genome shotgun (WGS) entry which is preliminary data.</text>
</comment>
<keyword evidence="4" id="KW-1185">Reference proteome</keyword>
<comment type="similarity">
    <text evidence="1">Belongs to the short-chain dehydrogenases/reductases (SDR) family.</text>
</comment>
<dbReference type="AlphaFoldDB" id="A0A7Z0WIK0"/>
<dbReference type="Pfam" id="PF13561">
    <property type="entry name" value="adh_short_C2"/>
    <property type="match status" value="1"/>
</dbReference>